<feature type="transmembrane region" description="Helical" evidence="1">
    <location>
        <begin position="24"/>
        <end position="51"/>
    </location>
</feature>
<sequence length="102" mass="10478">MSTTGTSPNPYTTAPSRTLSVTSFALGLASIALGWTFLAPIAGLVVGILALGREPEGRTFAIWGIVLNAVMLAGILIGLLVAVVGVGFGLAFLPWHVANVSW</sequence>
<keyword evidence="1" id="KW-0472">Membrane</keyword>
<proteinExistence type="predicted"/>
<evidence type="ECO:0000256" key="1">
    <source>
        <dbReference type="SAM" id="Phobius"/>
    </source>
</evidence>
<organism evidence="2 3">
    <name type="scientific">Leifsonia shinshuensis</name>
    <dbReference type="NCBI Taxonomy" id="150026"/>
    <lineage>
        <taxon>Bacteria</taxon>
        <taxon>Bacillati</taxon>
        <taxon>Actinomycetota</taxon>
        <taxon>Actinomycetes</taxon>
        <taxon>Micrococcales</taxon>
        <taxon>Microbacteriaceae</taxon>
        <taxon>Leifsonia</taxon>
    </lineage>
</organism>
<reference evidence="2 3" key="1">
    <citation type="submission" date="2020-07" db="EMBL/GenBank/DDBJ databases">
        <title>Sequencing the genomes of 1000 actinobacteria strains.</title>
        <authorList>
            <person name="Klenk H.-P."/>
        </authorList>
    </citation>
    <scope>NUCLEOTIDE SEQUENCE [LARGE SCALE GENOMIC DNA]</scope>
    <source>
        <strain evidence="2 3">DSM 15165</strain>
    </source>
</reference>
<keyword evidence="1" id="KW-1133">Transmembrane helix</keyword>
<protein>
    <submittedName>
        <fullName evidence="2">Thiol:disulfide interchange protein</fullName>
    </submittedName>
</protein>
<evidence type="ECO:0000313" key="3">
    <source>
        <dbReference type="Proteomes" id="UP000578352"/>
    </source>
</evidence>
<comment type="caution">
    <text evidence="2">The sequence shown here is derived from an EMBL/GenBank/DDBJ whole genome shotgun (WGS) entry which is preliminary data.</text>
</comment>
<dbReference type="AlphaFoldDB" id="A0A853CZQ2"/>
<gene>
    <name evidence="2" type="ORF">HNR13_002931</name>
</gene>
<dbReference type="RefSeq" id="WP_179606903.1">
    <property type="nucleotide sequence ID" value="NZ_BAABEH010000001.1"/>
</dbReference>
<evidence type="ECO:0000313" key="2">
    <source>
        <dbReference type="EMBL" id="NYJ24644.1"/>
    </source>
</evidence>
<dbReference type="Proteomes" id="UP000578352">
    <property type="component" value="Unassembled WGS sequence"/>
</dbReference>
<accession>A0A853CZQ2</accession>
<dbReference type="EMBL" id="JACCFL010000001">
    <property type="protein sequence ID" value="NYJ24644.1"/>
    <property type="molecule type" value="Genomic_DNA"/>
</dbReference>
<feature type="transmembrane region" description="Helical" evidence="1">
    <location>
        <begin position="60"/>
        <end position="93"/>
    </location>
</feature>
<name>A0A853CZQ2_9MICO</name>
<keyword evidence="1" id="KW-0812">Transmembrane</keyword>